<name>A0A2T2N4V9_CORCC</name>
<evidence type="ECO:0000313" key="2">
    <source>
        <dbReference type="Proteomes" id="UP000240883"/>
    </source>
</evidence>
<accession>A0A2T2N4V9</accession>
<evidence type="ECO:0000313" key="1">
    <source>
        <dbReference type="EMBL" id="PSN60429.1"/>
    </source>
</evidence>
<dbReference type="Proteomes" id="UP000240883">
    <property type="component" value="Unassembled WGS sequence"/>
</dbReference>
<keyword evidence="2" id="KW-1185">Reference proteome</keyword>
<protein>
    <submittedName>
        <fullName evidence="1">Uncharacterized protein</fullName>
    </submittedName>
</protein>
<dbReference type="EMBL" id="KZ678149">
    <property type="protein sequence ID" value="PSN60429.1"/>
    <property type="molecule type" value="Genomic_DNA"/>
</dbReference>
<proteinExistence type="predicted"/>
<gene>
    <name evidence="1" type="ORF">BS50DRAFT_209847</name>
</gene>
<reference evidence="1 2" key="1">
    <citation type="journal article" date="2018" name="Front. Microbiol.">
        <title>Genome-Wide Analysis of Corynespora cassiicola Leaf Fall Disease Putative Effectors.</title>
        <authorList>
            <person name="Lopez D."/>
            <person name="Ribeiro S."/>
            <person name="Label P."/>
            <person name="Fumanal B."/>
            <person name="Venisse J.S."/>
            <person name="Kohler A."/>
            <person name="de Oliveira R.R."/>
            <person name="Labutti K."/>
            <person name="Lipzen A."/>
            <person name="Lail K."/>
            <person name="Bauer D."/>
            <person name="Ohm R.A."/>
            <person name="Barry K.W."/>
            <person name="Spatafora J."/>
            <person name="Grigoriev I.V."/>
            <person name="Martin F.M."/>
            <person name="Pujade-Renaud V."/>
        </authorList>
    </citation>
    <scope>NUCLEOTIDE SEQUENCE [LARGE SCALE GENOMIC DNA]</scope>
    <source>
        <strain evidence="1 2">Philippines</strain>
    </source>
</reference>
<dbReference type="AlphaFoldDB" id="A0A2T2N4V9"/>
<sequence>MAFISFVFVGYAEARSIVGRGAPYLGVCIATHQAAFTFGNLHRRRPVGGKPFDVLEGPSSHCRFVESSELNGNARWATGFLPVETLFVDSICGLYLCLWAASQLPGRHPFCHTVLPPLFYPPSNSTNILSLRLSDVRG</sequence>
<organism evidence="1 2">
    <name type="scientific">Corynespora cassiicola Philippines</name>
    <dbReference type="NCBI Taxonomy" id="1448308"/>
    <lineage>
        <taxon>Eukaryota</taxon>
        <taxon>Fungi</taxon>
        <taxon>Dikarya</taxon>
        <taxon>Ascomycota</taxon>
        <taxon>Pezizomycotina</taxon>
        <taxon>Dothideomycetes</taxon>
        <taxon>Pleosporomycetidae</taxon>
        <taxon>Pleosporales</taxon>
        <taxon>Corynesporascaceae</taxon>
        <taxon>Corynespora</taxon>
    </lineage>
</organism>